<dbReference type="Gene3D" id="1.10.10.10">
    <property type="entry name" value="Winged helix-like DNA-binding domain superfamily/Winged helix DNA-binding domain"/>
    <property type="match status" value="1"/>
</dbReference>
<comment type="caution">
    <text evidence="5">The sequence shown here is derived from an EMBL/GenBank/DDBJ whole genome shotgun (WGS) entry which is preliminary data.</text>
</comment>
<keyword evidence="4" id="KW-0804">Transcription</keyword>
<evidence type="ECO:0000256" key="1">
    <source>
        <dbReference type="ARBA" id="ARBA00011046"/>
    </source>
</evidence>
<dbReference type="EMBL" id="JACRST010000019">
    <property type="protein sequence ID" value="MBC8547430.1"/>
    <property type="molecule type" value="Genomic_DNA"/>
</dbReference>
<evidence type="ECO:0000313" key="6">
    <source>
        <dbReference type="Proteomes" id="UP000653127"/>
    </source>
</evidence>
<dbReference type="Pfam" id="PF03965">
    <property type="entry name" value="Penicillinase_R"/>
    <property type="match status" value="1"/>
</dbReference>
<evidence type="ECO:0000256" key="4">
    <source>
        <dbReference type="ARBA" id="ARBA00023163"/>
    </source>
</evidence>
<keyword evidence="2" id="KW-0805">Transcription regulation</keyword>
<proteinExistence type="inferred from homology"/>
<dbReference type="InterPro" id="IPR036388">
    <property type="entry name" value="WH-like_DNA-bd_sf"/>
</dbReference>
<evidence type="ECO:0000256" key="2">
    <source>
        <dbReference type="ARBA" id="ARBA00023015"/>
    </source>
</evidence>
<sequence>MQDYQLGAMETRFADLIWAHAPVSSGELVKLCAAEFKWKKSTTYTMLRRLCERGIFQNQGGVVSALLSKAEFQAVQSERFVEEHFGGSLPQFLAAFTALEKLSDAEIEELQRLIDQHRGGSSC</sequence>
<protein>
    <submittedName>
        <fullName evidence="5">BlaI/MecI/CopY family transcriptional regulator</fullName>
    </submittedName>
</protein>
<evidence type="ECO:0000313" key="5">
    <source>
        <dbReference type="EMBL" id="MBC8547430.1"/>
    </source>
</evidence>
<reference evidence="5" key="1">
    <citation type="submission" date="2020-08" db="EMBL/GenBank/DDBJ databases">
        <title>Genome public.</title>
        <authorList>
            <person name="Liu C."/>
            <person name="Sun Q."/>
        </authorList>
    </citation>
    <scope>NUCLEOTIDE SEQUENCE</scope>
    <source>
        <strain evidence="5">NSJ-31</strain>
    </source>
</reference>
<dbReference type="GO" id="GO:0045892">
    <property type="term" value="P:negative regulation of DNA-templated transcription"/>
    <property type="evidence" value="ECO:0007669"/>
    <property type="project" value="InterPro"/>
</dbReference>
<dbReference type="SUPFAM" id="SSF46785">
    <property type="entry name" value="Winged helix' DNA-binding domain"/>
    <property type="match status" value="1"/>
</dbReference>
<dbReference type="InterPro" id="IPR005650">
    <property type="entry name" value="BlaI_family"/>
</dbReference>
<accession>A0A926I5G0</accession>
<dbReference type="Proteomes" id="UP000653127">
    <property type="component" value="Unassembled WGS sequence"/>
</dbReference>
<organism evidence="5 6">
    <name type="scientific">Ligaoa zhengdingensis</name>
    <dbReference type="NCBI Taxonomy" id="2763658"/>
    <lineage>
        <taxon>Bacteria</taxon>
        <taxon>Bacillati</taxon>
        <taxon>Bacillota</taxon>
        <taxon>Clostridia</taxon>
        <taxon>Eubacteriales</taxon>
        <taxon>Oscillospiraceae</taxon>
        <taxon>Ligaoa</taxon>
    </lineage>
</organism>
<dbReference type="PIRSF" id="PIRSF019455">
    <property type="entry name" value="CopR_AtkY"/>
    <property type="match status" value="1"/>
</dbReference>
<dbReference type="Gene3D" id="1.10.4040.10">
    <property type="entry name" value="Penicillinase repressor domain"/>
    <property type="match status" value="1"/>
</dbReference>
<keyword evidence="3" id="KW-0238">DNA-binding</keyword>
<dbReference type="AlphaFoldDB" id="A0A926I5G0"/>
<keyword evidence="6" id="KW-1185">Reference proteome</keyword>
<gene>
    <name evidence="5" type="ORF">H8711_10885</name>
</gene>
<name>A0A926I5G0_9FIRM</name>
<comment type="similarity">
    <text evidence="1">Belongs to the BlaI transcriptional regulatory family.</text>
</comment>
<evidence type="ECO:0000256" key="3">
    <source>
        <dbReference type="ARBA" id="ARBA00023125"/>
    </source>
</evidence>
<dbReference type="InterPro" id="IPR036390">
    <property type="entry name" value="WH_DNA-bd_sf"/>
</dbReference>
<dbReference type="GO" id="GO:0003677">
    <property type="term" value="F:DNA binding"/>
    <property type="evidence" value="ECO:0007669"/>
    <property type="project" value="UniProtKB-KW"/>
</dbReference>
<dbReference type="RefSeq" id="WP_249283473.1">
    <property type="nucleotide sequence ID" value="NZ_JACRST010000019.1"/>
</dbReference>